<sequence>MKRIAQALAPHVVDVLMLAGAGLVSYGAWLIYAPAGYISCGVLLLAGGVLAARRDA</sequence>
<keyword evidence="3" id="KW-1185">Reference proteome</keyword>
<dbReference type="RefSeq" id="WP_320426478.1">
    <property type="nucleotide sequence ID" value="NZ_JAXCLA010000010.1"/>
</dbReference>
<organism evidence="2 3">
    <name type="scientific">Roseateles agri</name>
    <dbReference type="NCBI Taxonomy" id="3098619"/>
    <lineage>
        <taxon>Bacteria</taxon>
        <taxon>Pseudomonadati</taxon>
        <taxon>Pseudomonadota</taxon>
        <taxon>Betaproteobacteria</taxon>
        <taxon>Burkholderiales</taxon>
        <taxon>Sphaerotilaceae</taxon>
        <taxon>Roseateles</taxon>
    </lineage>
</organism>
<keyword evidence="1" id="KW-0812">Transmembrane</keyword>
<comment type="caution">
    <text evidence="2">The sequence shown here is derived from an EMBL/GenBank/DDBJ whole genome shotgun (WGS) entry which is preliminary data.</text>
</comment>
<name>A0ABU5DT11_9BURK</name>
<proteinExistence type="predicted"/>
<evidence type="ECO:0000313" key="3">
    <source>
        <dbReference type="Proteomes" id="UP001285263"/>
    </source>
</evidence>
<reference evidence="2 3" key="1">
    <citation type="submission" date="2023-11" db="EMBL/GenBank/DDBJ databases">
        <title>Paucibacter sp. nov., isolated from fresh soil in Korea.</title>
        <authorList>
            <person name="Le N.T.T."/>
        </authorList>
    </citation>
    <scope>NUCLEOTIDE SEQUENCE [LARGE SCALE GENOMIC DNA]</scope>
    <source>
        <strain evidence="2 3">R3-3</strain>
    </source>
</reference>
<feature type="transmembrane region" description="Helical" evidence="1">
    <location>
        <begin position="12"/>
        <end position="29"/>
    </location>
</feature>
<dbReference type="EMBL" id="JAXCLA010000010">
    <property type="protein sequence ID" value="MDY0748514.1"/>
    <property type="molecule type" value="Genomic_DNA"/>
</dbReference>
<keyword evidence="1" id="KW-0472">Membrane</keyword>
<feature type="transmembrane region" description="Helical" evidence="1">
    <location>
        <begin position="35"/>
        <end position="52"/>
    </location>
</feature>
<protein>
    <submittedName>
        <fullName evidence="2">Uncharacterized protein</fullName>
    </submittedName>
</protein>
<dbReference type="Proteomes" id="UP001285263">
    <property type="component" value="Unassembled WGS sequence"/>
</dbReference>
<gene>
    <name evidence="2" type="ORF">SNE35_28700</name>
</gene>
<accession>A0ABU5DT11</accession>
<evidence type="ECO:0000256" key="1">
    <source>
        <dbReference type="SAM" id="Phobius"/>
    </source>
</evidence>
<keyword evidence="1" id="KW-1133">Transmembrane helix</keyword>
<evidence type="ECO:0000313" key="2">
    <source>
        <dbReference type="EMBL" id="MDY0748514.1"/>
    </source>
</evidence>